<dbReference type="InterPro" id="IPR046348">
    <property type="entry name" value="SIS_dom_sf"/>
</dbReference>
<dbReference type="PROSITE" id="PS51464">
    <property type="entry name" value="SIS"/>
    <property type="match status" value="1"/>
</dbReference>
<accession>A0A1G2G0I1</accession>
<dbReference type="GO" id="GO:0004476">
    <property type="term" value="F:mannose-6-phosphate isomerase activity"/>
    <property type="evidence" value="ECO:0007669"/>
    <property type="project" value="InterPro"/>
</dbReference>
<protein>
    <submittedName>
        <fullName evidence="4">Bifunctional phosphoglucose/phosphomannose isomerase</fullName>
    </submittedName>
</protein>
<dbReference type="SUPFAM" id="SSF53697">
    <property type="entry name" value="SIS domain"/>
    <property type="match status" value="1"/>
</dbReference>
<comment type="similarity">
    <text evidence="1">Belongs to the PGI/PMI family.</text>
</comment>
<evidence type="ECO:0000259" key="3">
    <source>
        <dbReference type="PROSITE" id="PS51464"/>
    </source>
</evidence>
<dbReference type="GO" id="GO:0097367">
    <property type="term" value="F:carbohydrate derivative binding"/>
    <property type="evidence" value="ECO:0007669"/>
    <property type="project" value="InterPro"/>
</dbReference>
<dbReference type="Gene3D" id="3.40.50.10490">
    <property type="entry name" value="Glucose-6-phosphate isomerase like protein, domain 1"/>
    <property type="match status" value="2"/>
</dbReference>
<evidence type="ECO:0000256" key="1">
    <source>
        <dbReference type="ARBA" id="ARBA00010523"/>
    </source>
</evidence>
<dbReference type="Pfam" id="PF10432">
    <property type="entry name" value="bact-PGI_C"/>
    <property type="match status" value="1"/>
</dbReference>
<dbReference type="InterPro" id="IPR019490">
    <property type="entry name" value="Glu6P/Mann6P_isomerase_C"/>
</dbReference>
<dbReference type="GO" id="GO:0005975">
    <property type="term" value="P:carbohydrate metabolic process"/>
    <property type="evidence" value="ECO:0007669"/>
    <property type="project" value="InterPro"/>
</dbReference>
<proteinExistence type="inferred from homology"/>
<comment type="caution">
    <text evidence="4">The sequence shown here is derived from an EMBL/GenBank/DDBJ whole genome shotgun (WGS) entry which is preliminary data.</text>
</comment>
<evidence type="ECO:0000313" key="5">
    <source>
        <dbReference type="Proteomes" id="UP000176700"/>
    </source>
</evidence>
<sequence length="326" mass="36923">MYMMRDVILNFAKQFTFRPVIENKKRLKKPKQLIIAGMGGSALAGDILKSRCRSLPIVVHRNYGLPPMDYKILKQYLVIVSSYSGNTEEAIDVFKTALKKRIPLAVLTTGGTLLTLAQQSNVPYVQLPSTGIQPRSASGYSFMGLVALLQDKKLLAEAEALSVTLKPARYKRKGKTLSGNIKGKIPVIYASQANEAVAYNWKIKFNETGKIPAFYNVFPELNHNEMTGFDVKQTTEKLSRLFCFIFLKDKKDPKRIQRRMEILEKIYKARGLPLETVAIEGATPFDRIFSSLVLSDWTAYYTAEGYNFDPEHVPMVEEFKALLKKY</sequence>
<dbReference type="AlphaFoldDB" id="A0A1G2G0I1"/>
<feature type="domain" description="SIS" evidence="3">
    <location>
        <begin position="23"/>
        <end position="166"/>
    </location>
</feature>
<organism evidence="4 5">
    <name type="scientific">Candidatus Ryanbacteria bacterium RIFCSPHIGHO2_01_45_13</name>
    <dbReference type="NCBI Taxonomy" id="1802112"/>
    <lineage>
        <taxon>Bacteria</taxon>
        <taxon>Candidatus Ryaniibacteriota</taxon>
    </lineage>
</organism>
<name>A0A1G2G0I1_9BACT</name>
<dbReference type="CDD" id="cd05637">
    <property type="entry name" value="SIS_PGI_PMI_2"/>
    <property type="match status" value="1"/>
</dbReference>
<evidence type="ECO:0000256" key="2">
    <source>
        <dbReference type="ARBA" id="ARBA00023235"/>
    </source>
</evidence>
<dbReference type="GO" id="GO:0004347">
    <property type="term" value="F:glucose-6-phosphate isomerase activity"/>
    <property type="evidence" value="ECO:0007669"/>
    <property type="project" value="InterPro"/>
</dbReference>
<dbReference type="EMBL" id="MHNI01000008">
    <property type="protein sequence ID" value="OGZ43348.1"/>
    <property type="molecule type" value="Genomic_DNA"/>
</dbReference>
<keyword evidence="2 4" id="KW-0413">Isomerase</keyword>
<dbReference type="InterPro" id="IPR001347">
    <property type="entry name" value="SIS_dom"/>
</dbReference>
<evidence type="ECO:0000313" key="4">
    <source>
        <dbReference type="EMBL" id="OGZ43348.1"/>
    </source>
</evidence>
<dbReference type="Proteomes" id="UP000176700">
    <property type="component" value="Unassembled WGS sequence"/>
</dbReference>
<dbReference type="NCBIfam" id="TIGR02128">
    <property type="entry name" value="G6PI_arch"/>
    <property type="match status" value="1"/>
</dbReference>
<reference evidence="4 5" key="1">
    <citation type="journal article" date="2016" name="Nat. Commun.">
        <title>Thousands of microbial genomes shed light on interconnected biogeochemical processes in an aquifer system.</title>
        <authorList>
            <person name="Anantharaman K."/>
            <person name="Brown C.T."/>
            <person name="Hug L.A."/>
            <person name="Sharon I."/>
            <person name="Castelle C.J."/>
            <person name="Probst A.J."/>
            <person name="Thomas B.C."/>
            <person name="Singh A."/>
            <person name="Wilkins M.J."/>
            <person name="Karaoz U."/>
            <person name="Brodie E.L."/>
            <person name="Williams K.H."/>
            <person name="Hubbard S.S."/>
            <person name="Banfield J.F."/>
        </authorList>
    </citation>
    <scope>NUCLEOTIDE SEQUENCE [LARGE SCALE GENOMIC DNA]</scope>
</reference>
<dbReference type="GO" id="GO:1901135">
    <property type="term" value="P:carbohydrate derivative metabolic process"/>
    <property type="evidence" value="ECO:0007669"/>
    <property type="project" value="InterPro"/>
</dbReference>
<gene>
    <name evidence="4" type="ORF">A2W41_04485</name>
</gene>